<dbReference type="AlphaFoldDB" id="A0A086JJK9"/>
<reference evidence="2 3" key="1">
    <citation type="submission" date="2014-03" db="EMBL/GenBank/DDBJ databases">
        <authorList>
            <person name="Sibley D."/>
            <person name="Venepally P."/>
            <person name="Karamycheva S."/>
            <person name="Hadjithomas M."/>
            <person name="Khan A."/>
            <person name="Brunk B."/>
            <person name="Roos D."/>
            <person name="Caler E."/>
            <person name="Lorenzi H."/>
        </authorList>
    </citation>
    <scope>NUCLEOTIDE SEQUENCE [LARGE SCALE GENOMIC DNA]</scope>
    <source>
        <strain evidence="3">p89</strain>
    </source>
</reference>
<organism evidence="2 3">
    <name type="scientific">Toxoplasma gondii p89</name>
    <dbReference type="NCBI Taxonomy" id="943119"/>
    <lineage>
        <taxon>Eukaryota</taxon>
        <taxon>Sar</taxon>
        <taxon>Alveolata</taxon>
        <taxon>Apicomplexa</taxon>
        <taxon>Conoidasida</taxon>
        <taxon>Coccidia</taxon>
        <taxon>Eucoccidiorida</taxon>
        <taxon>Eimeriorina</taxon>
        <taxon>Sarcocystidae</taxon>
        <taxon>Toxoplasma</taxon>
    </lineage>
</organism>
<name>A0A086JJK9_TOXGO</name>
<feature type="region of interest" description="Disordered" evidence="1">
    <location>
        <begin position="131"/>
        <end position="150"/>
    </location>
</feature>
<accession>A0A086JJK9</accession>
<proteinExistence type="predicted"/>
<evidence type="ECO:0000313" key="2">
    <source>
        <dbReference type="EMBL" id="KFG32327.1"/>
    </source>
</evidence>
<dbReference type="EMBL" id="AEYI02001866">
    <property type="protein sequence ID" value="KFG32327.1"/>
    <property type="molecule type" value="Genomic_DNA"/>
</dbReference>
<dbReference type="VEuPathDB" id="ToxoDB:TGP89_277730"/>
<evidence type="ECO:0000256" key="1">
    <source>
        <dbReference type="SAM" id="MobiDB-lite"/>
    </source>
</evidence>
<gene>
    <name evidence="2" type="ORF">TGP89_277730</name>
</gene>
<comment type="caution">
    <text evidence="2">The sequence shown here is derived from an EMBL/GenBank/DDBJ whole genome shotgun (WGS) entry which is preliminary data.</text>
</comment>
<dbReference type="Proteomes" id="UP000028828">
    <property type="component" value="Unassembled WGS sequence"/>
</dbReference>
<sequence length="150" mass="17015">MRWPDAAAQTSWRFTAEFYILVQKRWTSMRARLAIFSQPRRSRHGCPDQPDGSDAWQSATQRVTDASLLLEFAVPAFTPSNPSVCTWPVYEEVSNLQKPEVKICFVEKSRIFRDAHDHVYGTCLLEARSNSPSASSVETGFQNRQGWSGS</sequence>
<protein>
    <submittedName>
        <fullName evidence="2">Uncharacterized protein</fullName>
    </submittedName>
</protein>
<evidence type="ECO:0000313" key="3">
    <source>
        <dbReference type="Proteomes" id="UP000028828"/>
    </source>
</evidence>